<reference evidence="3 4" key="1">
    <citation type="submission" date="2024-09" db="EMBL/GenBank/DDBJ databases">
        <title>Chromosome-scale assembly of Riccia sorocarpa.</title>
        <authorList>
            <person name="Paukszto L."/>
        </authorList>
    </citation>
    <scope>NUCLEOTIDE SEQUENCE [LARGE SCALE GENOMIC DNA]</scope>
    <source>
        <strain evidence="3">LP-2024</strain>
        <tissue evidence="3">Aerial parts of the thallus</tissue>
    </source>
</reference>
<dbReference type="Gene3D" id="3.30.200.20">
    <property type="entry name" value="Phosphorylase Kinase, domain 1"/>
    <property type="match status" value="1"/>
</dbReference>
<dbReference type="PANTHER" id="PTHR46699:SF1">
    <property type="entry name" value="SERINE_THREONINE-PROTEIN KINASE STN8, CHLOROPLASTIC"/>
    <property type="match status" value="1"/>
</dbReference>
<evidence type="ECO:0000313" key="4">
    <source>
        <dbReference type="Proteomes" id="UP001633002"/>
    </source>
</evidence>
<dbReference type="PROSITE" id="PS50011">
    <property type="entry name" value="PROTEIN_KINASE_DOM"/>
    <property type="match status" value="1"/>
</dbReference>
<evidence type="ECO:0000259" key="2">
    <source>
        <dbReference type="PROSITE" id="PS50011"/>
    </source>
</evidence>
<dbReference type="EMBL" id="JBJQOH010000007">
    <property type="protein sequence ID" value="KAL3678881.1"/>
    <property type="molecule type" value="Genomic_DNA"/>
</dbReference>
<accession>A0ABD3GLY8</accession>
<dbReference type="SUPFAM" id="SSF56112">
    <property type="entry name" value="Protein kinase-like (PK-like)"/>
    <property type="match status" value="1"/>
</dbReference>
<dbReference type="Gene3D" id="1.10.510.10">
    <property type="entry name" value="Transferase(Phosphotransferase) domain 1"/>
    <property type="match status" value="1"/>
</dbReference>
<sequence length="577" mass="64103">MDLLFQLLLWKGAEHSRREEGQRREWGWRTRECEGLTLCLPVAVLTTPIWWGGGAAGVALRENLNNGSSSDGAAAALCSSSRSPSPSVRYGRGKEPLFLQVKRRRRGLGRVNGMGDGDSGVTEGLSAGVEIIGDRIQEAVQEVSNLQSFDDGGNVAFAQSFLKLEPVVEAYGAIANLPSEQRTGLLIITAIGFTYLTARPGVLLGAVDAYFFAPIQYLLDSIRGRKNWKSSNFVVENRVGEGSFGAVYAGVILPPNVEQSPQQVGRRARRVEEIEGSDSFPKVILKKVKIGVEGAEECGEMEDWFNYRLRRAAPDVCAEFLGSFVADTTYGQFVEGGRWLIFKYEGELTLADYMKQQTRFPENLADVLSDRRIKNESDPIRRKVLLIKKVTYQIIKSLKKIHDTGIVHRDVKPANLMITAKGKVKLIDFGAAADLRVGKNYVPDQGMLDPDYCPPELYVLPTKTPKPPPAPIAAALSPFIWLLNKPDLFDMYSVGIILLQMTLQGLRTAIGLKTFKDEIGKFGYDMKKWREGTRMRINFELLDFDGGKGWDLATKLISPRDKRRLSAGAALRHPFLR</sequence>
<feature type="region of interest" description="Disordered" evidence="1">
    <location>
        <begin position="73"/>
        <end position="92"/>
    </location>
</feature>
<dbReference type="InterPro" id="IPR011009">
    <property type="entry name" value="Kinase-like_dom_sf"/>
</dbReference>
<dbReference type="SMART" id="SM00220">
    <property type="entry name" value="S_TKc"/>
    <property type="match status" value="1"/>
</dbReference>
<dbReference type="Proteomes" id="UP001633002">
    <property type="component" value="Unassembled WGS sequence"/>
</dbReference>
<dbReference type="PROSITE" id="PS00108">
    <property type="entry name" value="PROTEIN_KINASE_ST"/>
    <property type="match status" value="1"/>
</dbReference>
<proteinExistence type="predicted"/>
<organism evidence="3 4">
    <name type="scientific">Riccia sorocarpa</name>
    <dbReference type="NCBI Taxonomy" id="122646"/>
    <lineage>
        <taxon>Eukaryota</taxon>
        <taxon>Viridiplantae</taxon>
        <taxon>Streptophyta</taxon>
        <taxon>Embryophyta</taxon>
        <taxon>Marchantiophyta</taxon>
        <taxon>Marchantiopsida</taxon>
        <taxon>Marchantiidae</taxon>
        <taxon>Marchantiales</taxon>
        <taxon>Ricciaceae</taxon>
        <taxon>Riccia</taxon>
    </lineage>
</organism>
<dbReference type="InterPro" id="IPR000719">
    <property type="entry name" value="Prot_kinase_dom"/>
</dbReference>
<feature type="domain" description="Protein kinase" evidence="2">
    <location>
        <begin position="233"/>
        <end position="576"/>
    </location>
</feature>
<name>A0ABD3GLY8_9MARC</name>
<gene>
    <name evidence="3" type="ORF">R1sor_021837</name>
</gene>
<dbReference type="AlphaFoldDB" id="A0ABD3GLY8"/>
<evidence type="ECO:0000313" key="3">
    <source>
        <dbReference type="EMBL" id="KAL3678881.1"/>
    </source>
</evidence>
<evidence type="ECO:0000256" key="1">
    <source>
        <dbReference type="SAM" id="MobiDB-lite"/>
    </source>
</evidence>
<dbReference type="PANTHER" id="PTHR46699">
    <property type="entry name" value="SERINE/THREONINE-PROTEIN KINASE STN8, CHLOROPLASTIC-RELATED"/>
    <property type="match status" value="1"/>
</dbReference>
<feature type="compositionally biased region" description="Low complexity" evidence="1">
    <location>
        <begin position="73"/>
        <end position="87"/>
    </location>
</feature>
<comment type="caution">
    <text evidence="3">The sequence shown here is derived from an EMBL/GenBank/DDBJ whole genome shotgun (WGS) entry which is preliminary data.</text>
</comment>
<protein>
    <recommendedName>
        <fullName evidence="2">Protein kinase domain-containing protein</fullName>
    </recommendedName>
</protein>
<dbReference type="InterPro" id="IPR008271">
    <property type="entry name" value="Ser/Thr_kinase_AS"/>
</dbReference>
<dbReference type="Pfam" id="PF00069">
    <property type="entry name" value="Pkinase"/>
    <property type="match status" value="1"/>
</dbReference>
<keyword evidence="4" id="KW-1185">Reference proteome</keyword>